<accession>A0A1J5S3B2</accession>
<proteinExistence type="predicted"/>
<evidence type="ECO:0000313" key="1">
    <source>
        <dbReference type="EMBL" id="OIQ94821.1"/>
    </source>
</evidence>
<reference evidence="1" key="1">
    <citation type="submission" date="2016-10" db="EMBL/GenBank/DDBJ databases">
        <title>Sequence of Gallionella enrichment culture.</title>
        <authorList>
            <person name="Poehlein A."/>
            <person name="Muehling M."/>
            <person name="Daniel R."/>
        </authorList>
    </citation>
    <scope>NUCLEOTIDE SEQUENCE</scope>
</reference>
<sequence length="177" mass="18775">MALALKQAVLKPQDLVVALKVALNDSQDFRLTTLSDELGLVVSAVHGCVVRCVQARLLSRASGEISPIKPSILEFAVHGARYAFPPVLGPISRGLATSTFGPSLAEYFDQGSGMPMVWPDASGDAYGPSIAPLHPCVPGASRSDVRLYDALALFDAIRAGAAREREMASKILEGMIR</sequence>
<gene>
    <name evidence="1" type="ORF">GALL_231760</name>
</gene>
<dbReference type="EMBL" id="MLJW01000178">
    <property type="protein sequence ID" value="OIQ94821.1"/>
    <property type="molecule type" value="Genomic_DNA"/>
</dbReference>
<comment type="caution">
    <text evidence="1">The sequence shown here is derived from an EMBL/GenBank/DDBJ whole genome shotgun (WGS) entry which is preliminary data.</text>
</comment>
<protein>
    <submittedName>
        <fullName evidence="1">Uncharacterized protein</fullName>
    </submittedName>
</protein>
<dbReference type="AlphaFoldDB" id="A0A1J5S3B2"/>
<name>A0A1J5S3B2_9ZZZZ</name>
<organism evidence="1">
    <name type="scientific">mine drainage metagenome</name>
    <dbReference type="NCBI Taxonomy" id="410659"/>
    <lineage>
        <taxon>unclassified sequences</taxon>
        <taxon>metagenomes</taxon>
        <taxon>ecological metagenomes</taxon>
    </lineage>
</organism>